<dbReference type="RefSeq" id="WP_014426282.1">
    <property type="nucleotide sequence ID" value="NC_017075.1"/>
</dbReference>
<keyword evidence="4" id="KW-1185">Reference proteome</keyword>
<dbReference type="STRING" id="983917.RGE_00450"/>
<dbReference type="EMBL" id="AP012320">
    <property type="protein sequence ID" value="BAL93390.1"/>
    <property type="molecule type" value="Genomic_DNA"/>
</dbReference>
<dbReference type="InterPro" id="IPR049672">
    <property type="entry name" value="Xrt_dep_XDP1"/>
</dbReference>
<feature type="chain" id="PRO_5003627912" description="Ice-binding protein C-terminal domain-containing protein" evidence="1">
    <location>
        <begin position="23"/>
        <end position="257"/>
    </location>
</feature>
<keyword evidence="1" id="KW-0732">Signal</keyword>
<evidence type="ECO:0000256" key="1">
    <source>
        <dbReference type="SAM" id="SignalP"/>
    </source>
</evidence>
<reference evidence="3 4" key="1">
    <citation type="journal article" date="2012" name="J. Bacteriol.">
        <title>Complete genome sequence of phototrophic betaproteobacterium Rubrivivax gelatinosus IL144.</title>
        <authorList>
            <person name="Nagashima S."/>
            <person name="Kamimura A."/>
            <person name="Shimizu T."/>
            <person name="Nakamura-isaki S."/>
            <person name="Aono E."/>
            <person name="Sakamoto K."/>
            <person name="Ichikawa N."/>
            <person name="Nakazawa H."/>
            <person name="Sekine M."/>
            <person name="Yamazaki S."/>
            <person name="Fujita N."/>
            <person name="Shimada K."/>
            <person name="Hanada S."/>
            <person name="Nagashima K.V.P."/>
        </authorList>
    </citation>
    <scope>NUCLEOTIDE SEQUENCE [LARGE SCALE GENOMIC DNA]</scope>
    <source>
        <strain evidence="4">NBRC 100245 / IL144</strain>
    </source>
</reference>
<feature type="signal peptide" evidence="1">
    <location>
        <begin position="1"/>
        <end position="22"/>
    </location>
</feature>
<dbReference type="InterPro" id="IPR013424">
    <property type="entry name" value="Ice-binding_C"/>
</dbReference>
<dbReference type="KEGG" id="rge:RGE_00450"/>
<gene>
    <name evidence="3" type="ordered locus">RGE_00450</name>
</gene>
<evidence type="ECO:0000313" key="4">
    <source>
        <dbReference type="Proteomes" id="UP000007883"/>
    </source>
</evidence>
<dbReference type="NCBIfam" id="NF041927">
    <property type="entry name" value="Xrt_dep_XDP1"/>
    <property type="match status" value="1"/>
</dbReference>
<dbReference type="Pfam" id="PF07589">
    <property type="entry name" value="PEP-CTERM"/>
    <property type="match status" value="1"/>
</dbReference>
<evidence type="ECO:0000313" key="3">
    <source>
        <dbReference type="EMBL" id="BAL93390.1"/>
    </source>
</evidence>
<dbReference type="HOGENOM" id="CLU_1011240_0_0_4"/>
<dbReference type="NCBIfam" id="TIGR02595">
    <property type="entry name" value="PEP_CTERM"/>
    <property type="match status" value="1"/>
</dbReference>
<proteinExistence type="predicted"/>
<protein>
    <recommendedName>
        <fullName evidence="2">Ice-binding protein C-terminal domain-containing protein</fullName>
    </recommendedName>
</protein>
<name>I0HK53_RUBGI</name>
<organism evidence="3 4">
    <name type="scientific">Rubrivivax gelatinosus (strain NBRC 100245 / IL144)</name>
    <dbReference type="NCBI Taxonomy" id="983917"/>
    <lineage>
        <taxon>Bacteria</taxon>
        <taxon>Pseudomonadati</taxon>
        <taxon>Pseudomonadota</taxon>
        <taxon>Betaproteobacteria</taxon>
        <taxon>Burkholderiales</taxon>
        <taxon>Sphaerotilaceae</taxon>
        <taxon>Rubrivivax</taxon>
    </lineage>
</organism>
<dbReference type="AlphaFoldDB" id="I0HK53"/>
<accession>I0HK53</accession>
<feature type="domain" description="Ice-binding protein C-terminal" evidence="2">
    <location>
        <begin position="229"/>
        <end position="252"/>
    </location>
</feature>
<dbReference type="PATRIC" id="fig|983917.3.peg.40"/>
<evidence type="ECO:0000259" key="2">
    <source>
        <dbReference type="Pfam" id="PF07589"/>
    </source>
</evidence>
<sequence length="257" mass="26224">MKRVTASALMVTGLGFAGAASAQSTWSLLDSCTPNSGTTQLATCTSGGKSVTVTAYAAGSGENFAKASMTEWGTNGIGVAYTNETTQSPQHAIDNNGKTELVMLNFTTATMLSALSIGWYQTDADISVLRWVGTGAPTMANYNTSNLVSSSTTQGWQLVSSADVDPSYSWSFNGGGYSSWWLISSYFGGVSGSGDDNAYGGSKLAAGNDYFKLLSFTGTTQSGGGGGGSVPEPGTLALAGLALAGIVGAKRRRAQTV</sequence>
<dbReference type="eggNOG" id="ENOG5032YWX">
    <property type="taxonomic scope" value="Bacteria"/>
</dbReference>
<dbReference type="Proteomes" id="UP000007883">
    <property type="component" value="Chromosome"/>
</dbReference>